<protein>
    <recommendedName>
        <fullName evidence="1">Ubiquitin-like domain-containing protein</fullName>
    </recommendedName>
</protein>
<name>A0A9D4KVA3_DREPO</name>
<dbReference type="SUPFAM" id="SSF54236">
    <property type="entry name" value="Ubiquitin-like"/>
    <property type="match status" value="1"/>
</dbReference>
<dbReference type="Gene3D" id="2.60.60.30">
    <property type="entry name" value="sav2460 like domains"/>
    <property type="match status" value="1"/>
</dbReference>
<dbReference type="PANTHER" id="PTHR32097:SF17">
    <property type="entry name" value="CAMP-BINDING PROTEIN 1-RELATED"/>
    <property type="match status" value="1"/>
</dbReference>
<evidence type="ECO:0000313" key="3">
    <source>
        <dbReference type="Proteomes" id="UP000828390"/>
    </source>
</evidence>
<proteinExistence type="predicted"/>
<dbReference type="CDD" id="cd17039">
    <property type="entry name" value="Ubl_ubiquitin_like"/>
    <property type="match status" value="1"/>
</dbReference>
<dbReference type="InterPro" id="IPR029071">
    <property type="entry name" value="Ubiquitin-like_domsf"/>
</dbReference>
<accession>A0A9D4KVA3</accession>
<dbReference type="EMBL" id="JAIWYP010000003">
    <property type="protein sequence ID" value="KAH3845666.1"/>
    <property type="molecule type" value="Genomic_DNA"/>
</dbReference>
<dbReference type="PROSITE" id="PS50053">
    <property type="entry name" value="UBIQUITIN_2"/>
    <property type="match status" value="1"/>
</dbReference>
<dbReference type="Proteomes" id="UP000828390">
    <property type="component" value="Unassembled WGS sequence"/>
</dbReference>
<dbReference type="InterPro" id="IPR000626">
    <property type="entry name" value="Ubiquitin-like_dom"/>
</dbReference>
<dbReference type="InterPro" id="IPR051324">
    <property type="entry name" value="Stress/Tellurium_Resist"/>
</dbReference>
<evidence type="ECO:0000313" key="2">
    <source>
        <dbReference type="EMBL" id="KAH3845666.1"/>
    </source>
</evidence>
<dbReference type="Gene3D" id="3.10.20.90">
    <property type="entry name" value="Phosphatidylinositol 3-kinase Catalytic Subunit, Chain A, domain 1"/>
    <property type="match status" value="1"/>
</dbReference>
<dbReference type="CDD" id="cd06974">
    <property type="entry name" value="TerD_like"/>
    <property type="match status" value="1"/>
</dbReference>
<gene>
    <name evidence="2" type="ORF">DPMN_087948</name>
</gene>
<dbReference type="OrthoDB" id="408003at2759"/>
<reference evidence="2" key="2">
    <citation type="submission" date="2020-11" db="EMBL/GenBank/DDBJ databases">
        <authorList>
            <person name="McCartney M.A."/>
            <person name="Auch B."/>
            <person name="Kono T."/>
            <person name="Mallez S."/>
            <person name="Becker A."/>
            <person name="Gohl D.M."/>
            <person name="Silverstein K.A.T."/>
            <person name="Koren S."/>
            <person name="Bechman K.B."/>
            <person name="Herman A."/>
            <person name="Abrahante J.E."/>
            <person name="Garbe J."/>
        </authorList>
    </citation>
    <scope>NUCLEOTIDE SEQUENCE</scope>
    <source>
        <strain evidence="2">Duluth1</strain>
        <tissue evidence="2">Whole animal</tissue>
    </source>
</reference>
<feature type="domain" description="Ubiquitin-like" evidence="1">
    <location>
        <begin position="120"/>
        <end position="196"/>
    </location>
</feature>
<dbReference type="InterPro" id="IPR003325">
    <property type="entry name" value="TerD"/>
</dbReference>
<dbReference type="AlphaFoldDB" id="A0A9D4KVA3"/>
<keyword evidence="3" id="KW-1185">Reference proteome</keyword>
<comment type="caution">
    <text evidence="2">The sequence shown here is derived from an EMBL/GenBank/DDBJ whole genome shotgun (WGS) entry which is preliminary data.</text>
</comment>
<evidence type="ECO:0000259" key="1">
    <source>
        <dbReference type="PROSITE" id="PS50053"/>
    </source>
</evidence>
<organism evidence="2 3">
    <name type="scientific">Dreissena polymorpha</name>
    <name type="common">Zebra mussel</name>
    <name type="synonym">Mytilus polymorpha</name>
    <dbReference type="NCBI Taxonomy" id="45954"/>
    <lineage>
        <taxon>Eukaryota</taxon>
        <taxon>Metazoa</taxon>
        <taxon>Spiralia</taxon>
        <taxon>Lophotrochozoa</taxon>
        <taxon>Mollusca</taxon>
        <taxon>Bivalvia</taxon>
        <taxon>Autobranchia</taxon>
        <taxon>Heteroconchia</taxon>
        <taxon>Euheterodonta</taxon>
        <taxon>Imparidentia</taxon>
        <taxon>Neoheterodontei</taxon>
        <taxon>Myida</taxon>
        <taxon>Dreissenoidea</taxon>
        <taxon>Dreissenidae</taxon>
        <taxon>Dreissena</taxon>
    </lineage>
</organism>
<sequence length="371" mass="41912">MQRCVSGPRSNSLQTRYVHIYFDEPRFNMACLICNIDKLSNEFPPKNVTTNCVHPVLCCLRCTMKSVKDRSKCPHPGCDQSANLTDHTLQFFEAILNDMFKEYTVADDYAPSTTAASDGSSFTVSLLNGESARFPFNPKMEVEGLKSLVQKQMKHDVNKQKLLFREKELAVYLENGDRARLCDFHVQPNSNIMLMVLLFAIPEKINDVVFDLYWGYPSTGMDYLDASCLLFNGKQCDMLCDYARRQPCPAIRHSGDVMKPTQGHHTMNVSLKDLPSSITHLFFTLSAWRSANISRYPNPSLKFYEAANPNKDLCKTTFGHAGAYQAVVMCSLSRGKHGRWEIFESGKCSAGNARNYEPLKETIQSLIAQGF</sequence>
<dbReference type="PANTHER" id="PTHR32097">
    <property type="entry name" value="CAMP-BINDING PROTEIN 1-RELATED"/>
    <property type="match status" value="1"/>
</dbReference>
<reference evidence="2" key="1">
    <citation type="journal article" date="2019" name="bioRxiv">
        <title>The Genome of the Zebra Mussel, Dreissena polymorpha: A Resource for Invasive Species Research.</title>
        <authorList>
            <person name="McCartney M.A."/>
            <person name="Auch B."/>
            <person name="Kono T."/>
            <person name="Mallez S."/>
            <person name="Zhang Y."/>
            <person name="Obille A."/>
            <person name="Becker A."/>
            <person name="Abrahante J.E."/>
            <person name="Garbe J."/>
            <person name="Badalamenti J.P."/>
            <person name="Herman A."/>
            <person name="Mangelson H."/>
            <person name="Liachko I."/>
            <person name="Sullivan S."/>
            <person name="Sone E.D."/>
            <person name="Koren S."/>
            <person name="Silverstein K.A.T."/>
            <person name="Beckman K.B."/>
            <person name="Gohl D.M."/>
        </authorList>
    </citation>
    <scope>NUCLEOTIDE SEQUENCE</scope>
    <source>
        <strain evidence="2">Duluth1</strain>
        <tissue evidence="2">Whole animal</tissue>
    </source>
</reference>